<protein>
    <recommendedName>
        <fullName evidence="10">Tify domain-containing protein</fullName>
    </recommendedName>
</protein>
<evidence type="ECO:0000259" key="7">
    <source>
        <dbReference type="Pfam" id="PF23209"/>
    </source>
</evidence>
<keyword evidence="4" id="KW-0539">Nucleus</keyword>
<dbReference type="EMBL" id="JACGCM010001775">
    <property type="protein sequence ID" value="KAF6149974.1"/>
    <property type="molecule type" value="Genomic_DNA"/>
</dbReference>
<evidence type="ECO:0008006" key="10">
    <source>
        <dbReference type="Google" id="ProtNLM"/>
    </source>
</evidence>
<dbReference type="Gene3D" id="3.30.40.10">
    <property type="entry name" value="Zinc/RING finger domain, C3HC4 (zinc finger)"/>
    <property type="match status" value="1"/>
</dbReference>
<dbReference type="InterPro" id="IPR011011">
    <property type="entry name" value="Znf_FYVE_PHD"/>
</dbReference>
<accession>A0A7J7M5C3</accession>
<evidence type="ECO:0000256" key="5">
    <source>
        <dbReference type="SAM" id="MobiDB-lite"/>
    </source>
</evidence>
<dbReference type="Pfam" id="PF16135">
    <property type="entry name" value="TDBD"/>
    <property type="match status" value="1"/>
</dbReference>
<dbReference type="GO" id="GO:0003714">
    <property type="term" value="F:transcription corepressor activity"/>
    <property type="evidence" value="ECO:0007669"/>
    <property type="project" value="InterPro"/>
</dbReference>
<dbReference type="OrthoDB" id="429143at2759"/>
<feature type="compositionally biased region" description="Polar residues" evidence="5">
    <location>
        <begin position="55"/>
        <end position="65"/>
    </location>
</feature>
<gene>
    <name evidence="8" type="ORF">GIB67_008695</name>
</gene>
<dbReference type="GO" id="GO:0005634">
    <property type="term" value="C:nucleus"/>
    <property type="evidence" value="ECO:0007669"/>
    <property type="project" value="UniProtKB-SubCell"/>
</dbReference>
<feature type="domain" description="Tify" evidence="6">
    <location>
        <begin position="117"/>
        <end position="176"/>
    </location>
</feature>
<keyword evidence="3" id="KW-0862">Zinc</keyword>
<dbReference type="PANTHER" id="PTHR46309:SF1">
    <property type="entry name" value="PHD FINGER PROTEIN 12"/>
    <property type="match status" value="1"/>
</dbReference>
<dbReference type="InterPro" id="IPR056511">
    <property type="entry name" value="IDM1_C"/>
</dbReference>
<feature type="non-terminal residue" evidence="8">
    <location>
        <position position="376"/>
    </location>
</feature>
<name>A0A7J7M5C3_9MAGN</name>
<dbReference type="SUPFAM" id="SSF57903">
    <property type="entry name" value="FYVE/PHD zinc finger"/>
    <property type="match status" value="1"/>
</dbReference>
<evidence type="ECO:0000256" key="2">
    <source>
        <dbReference type="ARBA" id="ARBA00022771"/>
    </source>
</evidence>
<reference evidence="8 9" key="1">
    <citation type="journal article" date="2020" name="IScience">
        <title>Genome Sequencing of the Endangered Kingdonia uniflora (Circaeasteraceae, Ranunculales) Reveals Potential Mechanisms of Evolutionary Specialization.</title>
        <authorList>
            <person name="Sun Y."/>
            <person name="Deng T."/>
            <person name="Zhang A."/>
            <person name="Moore M.J."/>
            <person name="Landis J.B."/>
            <person name="Lin N."/>
            <person name="Zhang H."/>
            <person name="Zhang X."/>
            <person name="Huang J."/>
            <person name="Zhang X."/>
            <person name="Sun H."/>
            <person name="Wang H."/>
        </authorList>
    </citation>
    <scope>NUCLEOTIDE SEQUENCE [LARGE SCALE GENOMIC DNA]</scope>
    <source>
        <strain evidence="8">TB1705</strain>
        <tissue evidence="8">Leaf</tissue>
    </source>
</reference>
<dbReference type="InterPro" id="IPR032308">
    <property type="entry name" value="TDBD"/>
</dbReference>
<evidence type="ECO:0000259" key="6">
    <source>
        <dbReference type="Pfam" id="PF16135"/>
    </source>
</evidence>
<evidence type="ECO:0000256" key="4">
    <source>
        <dbReference type="ARBA" id="ARBA00023242"/>
    </source>
</evidence>
<dbReference type="InterPro" id="IPR042163">
    <property type="entry name" value="PHF12"/>
</dbReference>
<dbReference type="InterPro" id="IPR013083">
    <property type="entry name" value="Znf_RING/FYVE/PHD"/>
</dbReference>
<dbReference type="GO" id="GO:0008270">
    <property type="term" value="F:zinc ion binding"/>
    <property type="evidence" value="ECO:0007669"/>
    <property type="project" value="UniProtKB-KW"/>
</dbReference>
<dbReference type="GO" id="GO:0006357">
    <property type="term" value="P:regulation of transcription by RNA polymerase II"/>
    <property type="evidence" value="ECO:0007669"/>
    <property type="project" value="TreeGrafter"/>
</dbReference>
<proteinExistence type="predicted"/>
<feature type="non-terminal residue" evidence="8">
    <location>
        <position position="1"/>
    </location>
</feature>
<keyword evidence="9" id="KW-1185">Reference proteome</keyword>
<dbReference type="Proteomes" id="UP000541444">
    <property type="component" value="Unassembled WGS sequence"/>
</dbReference>
<dbReference type="Pfam" id="PF23209">
    <property type="entry name" value="IDM1_C"/>
    <property type="match status" value="1"/>
</dbReference>
<evidence type="ECO:0000313" key="8">
    <source>
        <dbReference type="EMBL" id="KAF6149974.1"/>
    </source>
</evidence>
<sequence length="376" mass="42147">KKKSGFSTRKRYRDPDNISDCEDDDEDYNIYVQTANYSSGGIRRSSARLRKNQQNIGRPSLSIRTNSRKLSQKSRDNSVSNNGMRTVLAWLIDSGTVAVNQSVWYVDYKNRTALLEGKITREGVFCSCCSKVRTVLEFEAHAGGGGGSNGVGQTYQNIVFKTADTAKSLMQCQIEAWDRQGESARIGYSIVDCCHGNEDDRSDDVCGVCGDGGKMICCDGCFYSTYHFRCMELEVFEKLQKLIGTKNELSLGLSWTLIRRLDQESNIPINTMLKRTEFNSKLAVVLSLMDECFMPTFDRRSGINMIQSVLYNCGSNFNRLNYRGFYTAILERGDEIISAASIRIHGTKLAEIPFVGTSTINRGKGMCRQLLKSVET</sequence>
<comment type="caution">
    <text evidence="8">The sequence shown here is derived from an EMBL/GenBank/DDBJ whole genome shotgun (WGS) entry which is preliminary data.</text>
</comment>
<feature type="region of interest" description="Disordered" evidence="5">
    <location>
        <begin position="1"/>
        <end position="20"/>
    </location>
</feature>
<feature type="domain" description="Increased DNA methylation 1 C-terminal" evidence="7">
    <location>
        <begin position="293"/>
        <end position="375"/>
    </location>
</feature>
<keyword evidence="2" id="KW-0479">Metal-binding</keyword>
<evidence type="ECO:0000256" key="1">
    <source>
        <dbReference type="ARBA" id="ARBA00004123"/>
    </source>
</evidence>
<dbReference type="PANTHER" id="PTHR46309">
    <property type="entry name" value="PHD FINGER PROTEIN 12"/>
    <property type="match status" value="1"/>
</dbReference>
<evidence type="ECO:0000313" key="9">
    <source>
        <dbReference type="Proteomes" id="UP000541444"/>
    </source>
</evidence>
<comment type="subcellular location">
    <subcellularLocation>
        <location evidence="1">Nucleus</location>
    </subcellularLocation>
</comment>
<evidence type="ECO:0000256" key="3">
    <source>
        <dbReference type="ARBA" id="ARBA00022833"/>
    </source>
</evidence>
<dbReference type="AlphaFoldDB" id="A0A7J7M5C3"/>
<feature type="compositionally biased region" description="Basic residues" evidence="5">
    <location>
        <begin position="1"/>
        <end position="12"/>
    </location>
</feature>
<organism evidence="8 9">
    <name type="scientific">Kingdonia uniflora</name>
    <dbReference type="NCBI Taxonomy" id="39325"/>
    <lineage>
        <taxon>Eukaryota</taxon>
        <taxon>Viridiplantae</taxon>
        <taxon>Streptophyta</taxon>
        <taxon>Embryophyta</taxon>
        <taxon>Tracheophyta</taxon>
        <taxon>Spermatophyta</taxon>
        <taxon>Magnoliopsida</taxon>
        <taxon>Ranunculales</taxon>
        <taxon>Circaeasteraceae</taxon>
        <taxon>Kingdonia</taxon>
    </lineage>
</organism>
<keyword evidence="2" id="KW-0863">Zinc-finger</keyword>
<feature type="region of interest" description="Disordered" evidence="5">
    <location>
        <begin position="55"/>
        <end position="79"/>
    </location>
</feature>